<evidence type="ECO:0000313" key="3">
    <source>
        <dbReference type="Proteomes" id="UP000247591"/>
    </source>
</evidence>
<dbReference type="GO" id="GO:0003824">
    <property type="term" value="F:catalytic activity"/>
    <property type="evidence" value="ECO:0007669"/>
    <property type="project" value="UniProtKB-ARBA"/>
</dbReference>
<protein>
    <recommendedName>
        <fullName evidence="1">AB hydrolase-1 domain-containing protein</fullName>
    </recommendedName>
</protein>
<dbReference type="Proteomes" id="UP000247591">
    <property type="component" value="Unassembled WGS sequence"/>
</dbReference>
<gene>
    <name evidence="2" type="ORF">DFR67_101515</name>
</gene>
<organism evidence="2 3">
    <name type="scientific">Williamsia limnetica</name>
    <dbReference type="NCBI Taxonomy" id="882452"/>
    <lineage>
        <taxon>Bacteria</taxon>
        <taxon>Bacillati</taxon>
        <taxon>Actinomycetota</taxon>
        <taxon>Actinomycetes</taxon>
        <taxon>Mycobacteriales</taxon>
        <taxon>Nocardiaceae</taxon>
        <taxon>Williamsia</taxon>
    </lineage>
</organism>
<name>A0A318RQE0_WILLI</name>
<reference evidence="2 3" key="1">
    <citation type="submission" date="2018-06" db="EMBL/GenBank/DDBJ databases">
        <title>Genomic Encyclopedia of Type Strains, Phase IV (KMG-IV): sequencing the most valuable type-strain genomes for metagenomic binning, comparative biology and taxonomic classification.</title>
        <authorList>
            <person name="Goeker M."/>
        </authorList>
    </citation>
    <scope>NUCLEOTIDE SEQUENCE [LARGE SCALE GENOMIC DNA]</scope>
    <source>
        <strain evidence="2 3">DSM 45521</strain>
    </source>
</reference>
<evidence type="ECO:0000259" key="1">
    <source>
        <dbReference type="Pfam" id="PF12697"/>
    </source>
</evidence>
<dbReference type="Pfam" id="PF12697">
    <property type="entry name" value="Abhydrolase_6"/>
    <property type="match status" value="1"/>
</dbReference>
<dbReference type="InterPro" id="IPR029058">
    <property type="entry name" value="AB_hydrolase_fold"/>
</dbReference>
<dbReference type="OrthoDB" id="4371333at2"/>
<evidence type="ECO:0000313" key="2">
    <source>
        <dbReference type="EMBL" id="PYE21117.1"/>
    </source>
</evidence>
<dbReference type="InterPro" id="IPR000073">
    <property type="entry name" value="AB_hydrolase_1"/>
</dbReference>
<feature type="domain" description="AB hydrolase-1" evidence="1">
    <location>
        <begin position="12"/>
        <end position="208"/>
    </location>
</feature>
<dbReference type="AlphaFoldDB" id="A0A318RQE0"/>
<dbReference type="Gene3D" id="3.40.50.1820">
    <property type="entry name" value="alpha/beta hydrolase"/>
    <property type="match status" value="1"/>
</dbReference>
<keyword evidence="3" id="KW-1185">Reference proteome</keyword>
<dbReference type="EMBL" id="QJSP01000001">
    <property type="protein sequence ID" value="PYE21117.1"/>
    <property type="molecule type" value="Genomic_DNA"/>
</dbReference>
<proteinExistence type="predicted"/>
<dbReference type="SUPFAM" id="SSF53474">
    <property type="entry name" value="alpha/beta-Hydrolases"/>
    <property type="match status" value="1"/>
</dbReference>
<sequence>MPRRQPPSPTRRAVETVIVALPGTGSDADFAARAFANTDLPVIAVDPDGTGLISGYRRALDDAARRWGPIVAAGVSIGACVAVHWAIDNPEQCAGVLAALPPWVGDPATAPAAHSAHLTLDLLHRLGLEETITSMEQGSPPWLAAELARSWRAVGDQLEPILAEAATYHAPTTEAISRLRVPLAITAATDDPVHPYAVAQTWRAHAPTATLADITLAELGADPSVLGRRALEGWRSLCP</sequence>
<accession>A0A318RQE0</accession>
<comment type="caution">
    <text evidence="2">The sequence shown here is derived from an EMBL/GenBank/DDBJ whole genome shotgun (WGS) entry which is preliminary data.</text>
</comment>
<dbReference type="RefSeq" id="WP_110467787.1">
    <property type="nucleotide sequence ID" value="NZ_QJSP01000001.1"/>
</dbReference>